<dbReference type="AlphaFoldDB" id="A0A1D1ZSQ7"/>
<protein>
    <recommendedName>
        <fullName evidence="4">mannan endo-1,4-beta-mannosidase</fullName>
        <ecNumber evidence="4">3.2.1.78</ecNumber>
    </recommendedName>
</protein>
<feature type="signal peptide" evidence="10">
    <location>
        <begin position="1"/>
        <end position="22"/>
    </location>
</feature>
<comment type="subcellular location">
    <subcellularLocation>
        <location evidence="2">Secreted</location>
    </subcellularLocation>
</comment>
<dbReference type="InterPro" id="IPR017853">
    <property type="entry name" value="GH"/>
</dbReference>
<feature type="region of interest" description="Disordered" evidence="9">
    <location>
        <begin position="422"/>
        <end position="451"/>
    </location>
</feature>
<accession>A0A1D1ZSQ7</accession>
<evidence type="ECO:0000256" key="1">
    <source>
        <dbReference type="ARBA" id="ARBA00001678"/>
    </source>
</evidence>
<dbReference type="PANTHER" id="PTHR31451">
    <property type="match status" value="1"/>
</dbReference>
<dbReference type="Pfam" id="PF26410">
    <property type="entry name" value="GH5_mannosidase"/>
    <property type="match status" value="1"/>
</dbReference>
<evidence type="ECO:0000256" key="7">
    <source>
        <dbReference type="ARBA" id="ARBA00022801"/>
    </source>
</evidence>
<keyword evidence="7" id="KW-0378">Hydrolase</keyword>
<dbReference type="SUPFAM" id="SSF51445">
    <property type="entry name" value="(Trans)glycosidases"/>
    <property type="match status" value="1"/>
</dbReference>
<evidence type="ECO:0000256" key="5">
    <source>
        <dbReference type="ARBA" id="ARBA00022525"/>
    </source>
</evidence>
<evidence type="ECO:0000259" key="11">
    <source>
        <dbReference type="Pfam" id="PF26410"/>
    </source>
</evidence>
<keyword evidence="8" id="KW-0326">Glycosidase</keyword>
<dbReference type="Gene3D" id="3.20.20.80">
    <property type="entry name" value="Glycosidases"/>
    <property type="match status" value="1"/>
</dbReference>
<organism evidence="12">
    <name type="scientific">Auxenochlorella protothecoides</name>
    <name type="common">Green microalga</name>
    <name type="synonym">Chlorella protothecoides</name>
    <dbReference type="NCBI Taxonomy" id="3075"/>
    <lineage>
        <taxon>Eukaryota</taxon>
        <taxon>Viridiplantae</taxon>
        <taxon>Chlorophyta</taxon>
        <taxon>core chlorophytes</taxon>
        <taxon>Trebouxiophyceae</taxon>
        <taxon>Chlorellales</taxon>
        <taxon>Chlorellaceae</taxon>
        <taxon>Auxenochlorella</taxon>
    </lineage>
</organism>
<sequence length="473" mass="51732">MMMVRLVVLGLLALALAPPVYSADFVKVDGLRFTSGNCTDFKPVGWNGWSTLSYAANKKSMPGFNDGRAFLTNMFKEAQALNFNVYRFFIQGDYSFLTTSAGQYDEQIFQGFDFVLDEAAKYNIKLTPILLNLWIDDGVPLFEKFCGSDSSNYRPTPSIDLRTETTLNASERLQTPYKWYTDPDCRQYVKDFITKVVTRVNTINGIAYKDDPTIFSWNMLNEPRCKYCGPEAVTEWYHDIAAHLKSVDLNHLVTTGEEGFFDESSSFVAADPTDGNKWGPRSGQDFVANHDSPNIDYTVIHMWPDNWGVQPNDIAFGKTWIDFHTQASTALGKPLLMEEFGKGVTDSSQITSVRDPWYSLTYDAATESIAAGGALRGALFWLWDGSTQNGGDGVVVGTADSTISNIVGLFADEVKSSCRASAPASTAAPGRAGASPAASRTGASPPASPSSIDLFQVQVPSTVAAAGRKLLAH</sequence>
<dbReference type="GO" id="GO:0016985">
    <property type="term" value="F:mannan endo-1,4-beta-mannosidase activity"/>
    <property type="evidence" value="ECO:0007669"/>
    <property type="project" value="UniProtKB-EC"/>
</dbReference>
<keyword evidence="6 10" id="KW-0732">Signal</keyword>
<comment type="catalytic activity">
    <reaction evidence="1">
        <text>Random hydrolysis of (1-&gt;4)-beta-D-mannosidic linkages in mannans, galactomannans and glucomannans.</text>
        <dbReference type="EC" id="3.2.1.78"/>
    </reaction>
</comment>
<evidence type="ECO:0000256" key="9">
    <source>
        <dbReference type="SAM" id="MobiDB-lite"/>
    </source>
</evidence>
<evidence type="ECO:0000256" key="3">
    <source>
        <dbReference type="ARBA" id="ARBA00005641"/>
    </source>
</evidence>
<evidence type="ECO:0000256" key="6">
    <source>
        <dbReference type="ARBA" id="ARBA00022729"/>
    </source>
</evidence>
<dbReference type="PANTHER" id="PTHR31451:SF39">
    <property type="entry name" value="MANNAN ENDO-1,4-BETA-MANNOSIDASE 1"/>
    <property type="match status" value="1"/>
</dbReference>
<comment type="similarity">
    <text evidence="3">Belongs to the glycosyl hydrolase 5 (cellulase A) family.</text>
</comment>
<evidence type="ECO:0000256" key="4">
    <source>
        <dbReference type="ARBA" id="ARBA00012706"/>
    </source>
</evidence>
<dbReference type="InterPro" id="IPR045053">
    <property type="entry name" value="MAN-like"/>
</dbReference>
<proteinExistence type="inferred from homology"/>
<keyword evidence="5" id="KW-0964">Secreted</keyword>
<dbReference type="GO" id="GO:0000272">
    <property type="term" value="P:polysaccharide catabolic process"/>
    <property type="evidence" value="ECO:0007669"/>
    <property type="project" value="InterPro"/>
</dbReference>
<evidence type="ECO:0000256" key="2">
    <source>
        <dbReference type="ARBA" id="ARBA00004613"/>
    </source>
</evidence>
<feature type="domain" description="Glycoside hydrolase family 5" evidence="11">
    <location>
        <begin position="24"/>
        <end position="387"/>
    </location>
</feature>
<evidence type="ECO:0000256" key="10">
    <source>
        <dbReference type="SAM" id="SignalP"/>
    </source>
</evidence>
<evidence type="ECO:0000256" key="8">
    <source>
        <dbReference type="ARBA" id="ARBA00023295"/>
    </source>
</evidence>
<dbReference type="EC" id="3.2.1.78" evidence="4"/>
<dbReference type="InterPro" id="IPR001547">
    <property type="entry name" value="Glyco_hydro_5"/>
</dbReference>
<dbReference type="GO" id="GO:0005576">
    <property type="term" value="C:extracellular region"/>
    <property type="evidence" value="ECO:0007669"/>
    <property type="project" value="UniProtKB-SubCell"/>
</dbReference>
<gene>
    <name evidence="12" type="ORF">g.12444</name>
</gene>
<reference evidence="12" key="1">
    <citation type="submission" date="2015-08" db="EMBL/GenBank/DDBJ databases">
        <authorList>
            <person name="Babu N.S."/>
            <person name="Beckwith C.J."/>
            <person name="Beseler K.G."/>
            <person name="Brison A."/>
            <person name="Carone J.V."/>
            <person name="Caskin T.P."/>
            <person name="Diamond M."/>
            <person name="Durham M.E."/>
            <person name="Foxe J.M."/>
            <person name="Go M."/>
            <person name="Henderson B.A."/>
            <person name="Jones I.B."/>
            <person name="McGettigan J.A."/>
            <person name="Micheletti S.J."/>
            <person name="Nasrallah M.E."/>
            <person name="Ortiz D."/>
            <person name="Piller C.R."/>
            <person name="Privatt S.R."/>
            <person name="Schneider S.L."/>
            <person name="Sharp S."/>
            <person name="Smith T.C."/>
            <person name="Stanton J.D."/>
            <person name="Ullery H.E."/>
            <person name="Wilson R.J."/>
            <person name="Serrano M.G."/>
            <person name="Buck G."/>
            <person name="Lee V."/>
            <person name="Wang Y."/>
            <person name="Carvalho R."/>
            <person name="Voegtly L."/>
            <person name="Shi R."/>
            <person name="Duckworth R."/>
            <person name="Johnson A."/>
            <person name="Loviza R."/>
            <person name="Walstead R."/>
            <person name="Shah Z."/>
            <person name="Kiflezghi M."/>
            <person name="Wade K."/>
            <person name="Ball S.L."/>
            <person name="Bradley K.W."/>
            <person name="Asai D.J."/>
            <person name="Bowman C.A."/>
            <person name="Russell D.A."/>
            <person name="Pope W.H."/>
            <person name="Jacobs-Sera D."/>
            <person name="Hendrix R.W."/>
            <person name="Hatfull G.F."/>
        </authorList>
    </citation>
    <scope>NUCLEOTIDE SEQUENCE</scope>
</reference>
<feature type="chain" id="PRO_5008901207" description="mannan endo-1,4-beta-mannosidase" evidence="10">
    <location>
        <begin position="23"/>
        <end position="473"/>
    </location>
</feature>
<dbReference type="EMBL" id="GDKF01008859">
    <property type="protein sequence ID" value="JAT69763.1"/>
    <property type="molecule type" value="Transcribed_RNA"/>
</dbReference>
<evidence type="ECO:0000313" key="12">
    <source>
        <dbReference type="EMBL" id="JAT69763.1"/>
    </source>
</evidence>
<name>A0A1D1ZSQ7_AUXPR</name>